<gene>
    <name evidence="2" type="ORF">EGYM00163_LOCUS1786</name>
</gene>
<organism evidence="2">
    <name type="scientific">Eutreptiella gymnastica</name>
    <dbReference type="NCBI Taxonomy" id="73025"/>
    <lineage>
        <taxon>Eukaryota</taxon>
        <taxon>Discoba</taxon>
        <taxon>Euglenozoa</taxon>
        <taxon>Euglenida</taxon>
        <taxon>Spirocuta</taxon>
        <taxon>Euglenophyceae</taxon>
        <taxon>Eutreptiales</taxon>
        <taxon>Eutreptiaceae</taxon>
        <taxon>Eutreptiella</taxon>
    </lineage>
</organism>
<proteinExistence type="predicted"/>
<accession>A0A7S4FEJ3</accession>
<sequence>MEKETMGEVPRGRASHWVPWMLVPTAGSHKVAEYCSTRMRYPNPEHYGCGCGCCCQLQLGNKTKAPEKVQRMAASSSRLSPTLTPLATWNCGNTTFLGVQRVVGNRPPDRGLDDENGAPGPGRHKGSDPQNCDHHKPEHEQPGRCVNDPRPVGLDL</sequence>
<dbReference type="EMBL" id="HBJA01005419">
    <property type="protein sequence ID" value="CAE0790672.1"/>
    <property type="molecule type" value="Transcribed_RNA"/>
</dbReference>
<name>A0A7S4FEJ3_9EUGL</name>
<feature type="compositionally biased region" description="Basic and acidic residues" evidence="1">
    <location>
        <begin position="125"/>
        <end position="142"/>
    </location>
</feature>
<dbReference type="AlphaFoldDB" id="A0A7S4FEJ3"/>
<reference evidence="2" key="1">
    <citation type="submission" date="2021-01" db="EMBL/GenBank/DDBJ databases">
        <authorList>
            <person name="Corre E."/>
            <person name="Pelletier E."/>
            <person name="Niang G."/>
            <person name="Scheremetjew M."/>
            <person name="Finn R."/>
            <person name="Kale V."/>
            <person name="Holt S."/>
            <person name="Cochrane G."/>
            <person name="Meng A."/>
            <person name="Brown T."/>
            <person name="Cohen L."/>
        </authorList>
    </citation>
    <scope>NUCLEOTIDE SEQUENCE</scope>
    <source>
        <strain evidence="2">CCMP1594</strain>
    </source>
</reference>
<evidence type="ECO:0000313" key="2">
    <source>
        <dbReference type="EMBL" id="CAE0790672.1"/>
    </source>
</evidence>
<feature type="region of interest" description="Disordered" evidence="1">
    <location>
        <begin position="100"/>
        <end position="156"/>
    </location>
</feature>
<protein>
    <submittedName>
        <fullName evidence="2">Uncharacterized protein</fullName>
    </submittedName>
</protein>
<evidence type="ECO:0000256" key="1">
    <source>
        <dbReference type="SAM" id="MobiDB-lite"/>
    </source>
</evidence>